<proteinExistence type="predicted"/>
<protein>
    <submittedName>
        <fullName evidence="1">Uncharacterized protein</fullName>
    </submittedName>
</protein>
<name>A0A6B2NSG5_9RHOB</name>
<accession>A0A6B2NSG5</accession>
<evidence type="ECO:0000313" key="1">
    <source>
        <dbReference type="EMBL" id="NDW46348.1"/>
    </source>
</evidence>
<organism evidence="1">
    <name type="scientific">Ruegeria sp. PrR005</name>
    <dbReference type="NCBI Taxonomy" id="2706882"/>
    <lineage>
        <taxon>Bacteria</taxon>
        <taxon>Pseudomonadati</taxon>
        <taxon>Pseudomonadota</taxon>
        <taxon>Alphaproteobacteria</taxon>
        <taxon>Rhodobacterales</taxon>
        <taxon>Roseobacteraceae</taxon>
        <taxon>Ruegeria</taxon>
    </lineage>
</organism>
<reference evidence="1" key="1">
    <citation type="submission" date="2020-02" db="EMBL/GenBank/DDBJ databases">
        <title>Delineation of the pyrene-degrading pathway in Roseobacter clade bacteria by genomic analysis.</title>
        <authorList>
            <person name="Zhou H."/>
            <person name="Wang H."/>
        </authorList>
    </citation>
    <scope>NUCLEOTIDE SEQUENCE</scope>
    <source>
        <strain evidence="1">PrR005</strain>
    </source>
</reference>
<dbReference type="AlphaFoldDB" id="A0A6B2NSG5"/>
<dbReference type="EMBL" id="JAAGOX010000027">
    <property type="protein sequence ID" value="NDW46348.1"/>
    <property type="molecule type" value="Genomic_DNA"/>
</dbReference>
<comment type="caution">
    <text evidence="1">The sequence shown here is derived from an EMBL/GenBank/DDBJ whole genome shotgun (WGS) entry which is preliminary data.</text>
</comment>
<gene>
    <name evidence="1" type="ORF">G0P99_15400</name>
</gene>
<feature type="non-terminal residue" evidence="1">
    <location>
        <position position="261"/>
    </location>
</feature>
<sequence length="261" mass="28259">MVRGKITVLIVRLKSEITFPLFTVSRGAILIDNTPPTLTALDLPDVIDLSGGNAVLTAFADATDDLAGVSSIVVWFDREISYSFSSTSTDFRPWSLMIVPDETSIQRLISGVNNPGIYTIDRVTVEDAQGNTRTYSTSELTALGFNTEIELVGSTPDTTPPTLIALDVPDRIDLSGGNAVLTAFADATDDLAGVSSIVVWFDREISYSFSSTSTDFRPWSLMIVPDETSIQRLISGVNNPGLYTIERVSVEDAQGNTRTYS</sequence>